<proteinExistence type="predicted"/>
<sequence length="236" mass="26448">MYLTEFQFNPARPQASRLLSSPQVLHAAILASFPDPPRSGDNSPRVLWRLDRNSPTRVTLYITSPARPDLTHLVEQAGWPTTSGWQTYDYQPFLDQLALNDIWSFRLTANPVHNTRRTPTEPTKPTAHLTPHHQKLWLLQRQTGAGFEVLAAPTTPDTATATDHLSLRIRNRQKLHFEKTGCSIGVQRRITLYTATFEGELRVTDPDALRRTLTIGLGRAKAYGCGLMTLAPSVCA</sequence>
<evidence type="ECO:0000313" key="2">
    <source>
        <dbReference type="Proteomes" id="UP001165685"/>
    </source>
</evidence>
<dbReference type="SMART" id="SM01101">
    <property type="entry name" value="CRISPR_assoc"/>
    <property type="match status" value="1"/>
</dbReference>
<organism evidence="1 2">
    <name type="scientific">Nocardiopsis suaedae</name>
    <dbReference type="NCBI Taxonomy" id="3018444"/>
    <lineage>
        <taxon>Bacteria</taxon>
        <taxon>Bacillati</taxon>
        <taxon>Actinomycetota</taxon>
        <taxon>Actinomycetes</taxon>
        <taxon>Streptosporangiales</taxon>
        <taxon>Nocardiopsidaceae</taxon>
        <taxon>Nocardiopsis</taxon>
    </lineage>
</organism>
<comment type="caution">
    <text evidence="1">The sequence shown here is derived from an EMBL/GenBank/DDBJ whole genome shotgun (WGS) entry which is preliminary data.</text>
</comment>
<dbReference type="Gene3D" id="3.30.70.1210">
    <property type="entry name" value="Crispr-associated protein, domain 2"/>
    <property type="match status" value="1"/>
</dbReference>
<dbReference type="EMBL" id="JAQFWP010000048">
    <property type="protein sequence ID" value="MDA2807145.1"/>
    <property type="molecule type" value="Genomic_DNA"/>
</dbReference>
<dbReference type="InterPro" id="IPR010179">
    <property type="entry name" value="CRISPR-assoc_prot_Cse3"/>
</dbReference>
<reference evidence="1" key="1">
    <citation type="submission" date="2023-01" db="EMBL/GenBank/DDBJ databases">
        <title>Draft genome sequence of Nocardiopsis sp. LSu2-4 isolated from halophytes.</title>
        <authorList>
            <person name="Duangmal K."/>
            <person name="Chantavorakit T."/>
        </authorList>
    </citation>
    <scope>NUCLEOTIDE SEQUENCE</scope>
    <source>
        <strain evidence="1">LSu2-4</strain>
    </source>
</reference>
<dbReference type="RefSeq" id="WP_270679777.1">
    <property type="nucleotide sequence ID" value="NZ_JAQFWP010000048.1"/>
</dbReference>
<keyword evidence="2" id="KW-1185">Reference proteome</keyword>
<dbReference type="Pfam" id="PF08798">
    <property type="entry name" value="CRISPR_assoc"/>
    <property type="match status" value="1"/>
</dbReference>
<evidence type="ECO:0000313" key="1">
    <source>
        <dbReference type="EMBL" id="MDA2807145.1"/>
    </source>
</evidence>
<dbReference type="Proteomes" id="UP001165685">
    <property type="component" value="Unassembled WGS sequence"/>
</dbReference>
<protein>
    <submittedName>
        <fullName evidence="1">Type I-E CRISPR-associated protein Cas6/Cse3/CasE</fullName>
    </submittedName>
</protein>
<gene>
    <name evidence="1" type="primary">cas6e</name>
    <name evidence="1" type="ORF">O4U47_21750</name>
</gene>
<dbReference type="CDD" id="cd09727">
    <property type="entry name" value="Cas6_I-E"/>
    <property type="match status" value="1"/>
</dbReference>
<dbReference type="Gene3D" id="3.30.70.1200">
    <property type="entry name" value="Crispr-associated protein, domain 1"/>
    <property type="match status" value="1"/>
</dbReference>
<dbReference type="SUPFAM" id="SSF117987">
    <property type="entry name" value="CRISPR-associated protein"/>
    <property type="match status" value="2"/>
</dbReference>
<name>A0ABT4TR28_9ACTN</name>
<dbReference type="NCBIfam" id="TIGR01907">
    <property type="entry name" value="casE_Cse3"/>
    <property type="match status" value="1"/>
</dbReference>
<accession>A0ABT4TR28</accession>